<name>A0ABD1Y8D8_9MARC</name>
<reference evidence="1 2" key="1">
    <citation type="submission" date="2024-09" db="EMBL/GenBank/DDBJ databases">
        <title>Chromosome-scale assembly of Riccia fluitans.</title>
        <authorList>
            <person name="Paukszto L."/>
            <person name="Sawicki J."/>
            <person name="Karawczyk K."/>
            <person name="Piernik-Szablinska J."/>
            <person name="Szczecinska M."/>
            <person name="Mazdziarz M."/>
        </authorList>
    </citation>
    <scope>NUCLEOTIDE SEQUENCE [LARGE SCALE GENOMIC DNA]</scope>
    <source>
        <strain evidence="1">Rf_01</strain>
        <tissue evidence="1">Aerial parts of the thallus</tissue>
    </source>
</reference>
<organism evidence="1 2">
    <name type="scientific">Riccia fluitans</name>
    <dbReference type="NCBI Taxonomy" id="41844"/>
    <lineage>
        <taxon>Eukaryota</taxon>
        <taxon>Viridiplantae</taxon>
        <taxon>Streptophyta</taxon>
        <taxon>Embryophyta</taxon>
        <taxon>Marchantiophyta</taxon>
        <taxon>Marchantiopsida</taxon>
        <taxon>Marchantiidae</taxon>
        <taxon>Marchantiales</taxon>
        <taxon>Ricciaceae</taxon>
        <taxon>Riccia</taxon>
    </lineage>
</organism>
<dbReference type="EMBL" id="JBHFFA010000006">
    <property type="protein sequence ID" value="KAL2623016.1"/>
    <property type="molecule type" value="Genomic_DNA"/>
</dbReference>
<keyword evidence="2" id="KW-1185">Reference proteome</keyword>
<sequence>MARYSEQLVAMVKHWTMKKADGRSDAVTSVRPSVVTLAKFFLNQIPQVPGLTIHTPAIDRIDELQVLWAAVASWAGELKQEVAEDRWTCSILTERANGAQAERDLARQKYELSVSPHPVLAELMEEMDAQVKSAKTDAACAREHASNVMDEWQNSNQVWRSSLDSVQAKVDS</sequence>
<protein>
    <submittedName>
        <fullName evidence="1">Uncharacterized protein</fullName>
    </submittedName>
</protein>
<gene>
    <name evidence="1" type="ORF">R1flu_003221</name>
</gene>
<comment type="caution">
    <text evidence="1">The sequence shown here is derived from an EMBL/GenBank/DDBJ whole genome shotgun (WGS) entry which is preliminary data.</text>
</comment>
<dbReference type="AlphaFoldDB" id="A0ABD1Y8D8"/>
<evidence type="ECO:0000313" key="2">
    <source>
        <dbReference type="Proteomes" id="UP001605036"/>
    </source>
</evidence>
<accession>A0ABD1Y8D8</accession>
<evidence type="ECO:0000313" key="1">
    <source>
        <dbReference type="EMBL" id="KAL2623016.1"/>
    </source>
</evidence>
<dbReference type="Proteomes" id="UP001605036">
    <property type="component" value="Unassembled WGS sequence"/>
</dbReference>
<proteinExistence type="predicted"/>